<organism evidence="1 2">
    <name type="scientific">Pseudoxanthomonas indica</name>
    <dbReference type="NCBI Taxonomy" id="428993"/>
    <lineage>
        <taxon>Bacteria</taxon>
        <taxon>Pseudomonadati</taxon>
        <taxon>Pseudomonadota</taxon>
        <taxon>Gammaproteobacteria</taxon>
        <taxon>Lysobacterales</taxon>
        <taxon>Lysobacteraceae</taxon>
        <taxon>Pseudoxanthomonas</taxon>
    </lineage>
</organism>
<dbReference type="OrthoDB" id="5298532at2"/>
<reference evidence="1 2" key="1">
    <citation type="submission" date="2017-02" db="EMBL/GenBank/DDBJ databases">
        <authorList>
            <person name="Peterson S.W."/>
        </authorList>
    </citation>
    <scope>NUCLEOTIDE SEQUENCE [LARGE SCALE GENOMIC DNA]</scope>
    <source>
        <strain evidence="1 2">P15</strain>
    </source>
</reference>
<dbReference type="Proteomes" id="UP000190341">
    <property type="component" value="Unassembled WGS sequence"/>
</dbReference>
<dbReference type="STRING" id="428993.SAMN06296058_0747"/>
<dbReference type="RefSeq" id="WP_139381385.1">
    <property type="nucleotide sequence ID" value="NZ_BMCL01000003.1"/>
</dbReference>
<protein>
    <submittedName>
        <fullName evidence="1">Prophage CP4-57 regulatory protein (AlpA)</fullName>
    </submittedName>
</protein>
<gene>
    <name evidence="1" type="ORF">SAMN06296058_0747</name>
</gene>
<sequence length="78" mass="8458">MTAPLPDFIRLRELVNHPARNGKPATKGIVPMAQSAWLRGVARNEYPAPVKLGPGITAWRGQDIQALLDRWSGKGGGE</sequence>
<accession>A0A1T5JEA7</accession>
<keyword evidence="2" id="KW-1185">Reference proteome</keyword>
<dbReference type="AlphaFoldDB" id="A0A1T5JEA7"/>
<evidence type="ECO:0000313" key="1">
    <source>
        <dbReference type="EMBL" id="SKC49927.1"/>
    </source>
</evidence>
<name>A0A1T5JEA7_9GAMM</name>
<dbReference type="EMBL" id="FUZV01000001">
    <property type="protein sequence ID" value="SKC49927.1"/>
    <property type="molecule type" value="Genomic_DNA"/>
</dbReference>
<evidence type="ECO:0000313" key="2">
    <source>
        <dbReference type="Proteomes" id="UP000190341"/>
    </source>
</evidence>
<proteinExistence type="predicted"/>